<comment type="caution">
    <text evidence="17">The sequence shown here is derived from an EMBL/GenBank/DDBJ whole genome shotgun (WGS) entry which is preliminary data.</text>
</comment>
<dbReference type="Gene3D" id="2.170.130.10">
    <property type="entry name" value="TonB-dependent receptor, plug domain"/>
    <property type="match status" value="1"/>
</dbReference>
<evidence type="ECO:0000256" key="8">
    <source>
        <dbReference type="ARBA" id="ARBA00023065"/>
    </source>
</evidence>
<keyword evidence="17" id="KW-0675">Receptor</keyword>
<dbReference type="SUPFAM" id="SSF56935">
    <property type="entry name" value="Porins"/>
    <property type="match status" value="1"/>
</dbReference>
<keyword evidence="5 12" id="KW-0812">Transmembrane</keyword>
<keyword evidence="4" id="KW-0410">Iron transport</keyword>
<keyword evidence="9 14" id="KW-0798">TonB box</keyword>
<dbReference type="RefSeq" id="WP_256605684.1">
    <property type="nucleotide sequence ID" value="NZ_JANIBL010000006.1"/>
</dbReference>
<keyword evidence="11 12" id="KW-0998">Cell outer membrane</keyword>
<reference evidence="17 18" key="1">
    <citation type="submission" date="2022-07" db="EMBL/GenBank/DDBJ databases">
        <title>Methylomonas rivi sp. nov., Methylomonas rosea sp. nov., Methylomonas aureus sp. nov. and Methylomonas subterranea sp. nov., four novel methanotrophs isolated from a freshwater creek and the deep terrestrial subsurface.</title>
        <authorList>
            <person name="Abin C."/>
            <person name="Sankaranarayanan K."/>
            <person name="Garner C."/>
            <person name="Sindelar R."/>
            <person name="Kotary K."/>
            <person name="Garner R."/>
            <person name="Barclay S."/>
            <person name="Lawson P."/>
            <person name="Krumholz L."/>
        </authorList>
    </citation>
    <scope>NUCLEOTIDE SEQUENCE [LARGE SCALE GENOMIC DNA]</scope>
    <source>
        <strain evidence="17 18">WSC-7</strain>
    </source>
</reference>
<sequence length="810" mass="89416">MTVKLAFVFAVLRQPITMAAEIGGDLVADTAKSSQTFSADSKADEDAGIETNAAEQFHDASRDVADMDLVELVNVKVSPFDVSLQLDSGYLASNSVSGSRFDAPISDLPFALQAFTESFIKDQKPRDIFDIARYSPGVTYRSNDFNEGNANLAIRGFAVGSLAGGNIHTLRDGVHGPSVLDFTNISRVEVVKGPASFLYGQVAPGGIVNVITKNPQRQFAANADARYGSYGEYRFDVDVTGPATKTLFYRLAASYDQDMHYWEPYDAHSWNISPSLLWQPSDRLSVSLKYENFEKIEEPQLMQKPGYSTQVGVLPTAADPNLSGVDVPGLPNNWNSMAYSDYRHSNTHNLSTWIDFKADEHWNLRTGFSHLEYDVDALFTGNLGMVNNTTLMQGRRVRQQIYSNRDDTIELQGVGKYDLGFASLRLLLGGQYIDRNFHRAGGQAANDPALGSNPTASPLPLWDLGNPNTWNRNTAIPSSLLTTSGLDENVQAVDKSVYGSSTFGFFDDRLLLLTGWRWTSTESQYTNRLTNQSQVSTASTVTPQYGLLYKLTPEWSLFGSYAESFVPGTFPVNNLDGTLSIPKPTEGWGYDVGIKADWFGGRLSSTLTYFDIRNKYIVNDLAVTNSAGGITIYGLQSGEQRSHGIEWDATAKLTDDWQLYLSYSYMDARISEFSGRDHAILAQDPGSLDAAGLANYKNVNRFHNAPLQMSAPHLANLWTRYDFSVEALRGLHLGGGVNLVFDQTLLPDSPATSRQTYALLNALVGYTWEAGGHSMSIDLMGKNLLDEQYRPSQSSRGRPRELMINFSVKF</sequence>
<accession>A0ABT1TNY8</accession>
<evidence type="ECO:0000313" key="18">
    <source>
        <dbReference type="Proteomes" id="UP001524570"/>
    </source>
</evidence>
<keyword evidence="18" id="KW-1185">Reference proteome</keyword>
<evidence type="ECO:0000256" key="14">
    <source>
        <dbReference type="RuleBase" id="RU003357"/>
    </source>
</evidence>
<keyword evidence="6" id="KW-0732">Signal</keyword>
<dbReference type="CDD" id="cd01347">
    <property type="entry name" value="ligand_gated_channel"/>
    <property type="match status" value="1"/>
</dbReference>
<evidence type="ECO:0000256" key="3">
    <source>
        <dbReference type="ARBA" id="ARBA00022452"/>
    </source>
</evidence>
<dbReference type="InterPro" id="IPR039426">
    <property type="entry name" value="TonB-dep_rcpt-like"/>
</dbReference>
<evidence type="ECO:0000256" key="9">
    <source>
        <dbReference type="ARBA" id="ARBA00023077"/>
    </source>
</evidence>
<evidence type="ECO:0000256" key="6">
    <source>
        <dbReference type="ARBA" id="ARBA00022729"/>
    </source>
</evidence>
<dbReference type="Gene3D" id="2.40.170.20">
    <property type="entry name" value="TonB-dependent receptor, beta-barrel domain"/>
    <property type="match status" value="1"/>
</dbReference>
<evidence type="ECO:0000256" key="11">
    <source>
        <dbReference type="ARBA" id="ARBA00023237"/>
    </source>
</evidence>
<comment type="similarity">
    <text evidence="12 14">Belongs to the TonB-dependent receptor family.</text>
</comment>
<dbReference type="Pfam" id="PF07715">
    <property type="entry name" value="Plug"/>
    <property type="match status" value="1"/>
</dbReference>
<dbReference type="InterPro" id="IPR000531">
    <property type="entry name" value="Beta-barrel_TonB"/>
</dbReference>
<evidence type="ECO:0000259" key="15">
    <source>
        <dbReference type="Pfam" id="PF00593"/>
    </source>
</evidence>
<evidence type="ECO:0000313" key="17">
    <source>
        <dbReference type="EMBL" id="MCQ8116437.1"/>
    </source>
</evidence>
<comment type="subcellular location">
    <subcellularLocation>
        <location evidence="1 12">Cell outer membrane</location>
        <topology evidence="1 12">Multi-pass membrane protein</topology>
    </subcellularLocation>
</comment>
<feature type="domain" description="TonB-dependent receptor-like beta-barrel" evidence="15">
    <location>
        <begin position="328"/>
        <end position="784"/>
    </location>
</feature>
<evidence type="ECO:0000256" key="12">
    <source>
        <dbReference type="PROSITE-ProRule" id="PRU01360"/>
    </source>
</evidence>
<keyword evidence="3 12" id="KW-1134">Transmembrane beta strand</keyword>
<feature type="domain" description="TonB-dependent receptor plug" evidence="16">
    <location>
        <begin position="105"/>
        <end position="207"/>
    </location>
</feature>
<dbReference type="InterPro" id="IPR012910">
    <property type="entry name" value="Plug_dom"/>
</dbReference>
<feature type="short sequence motif" description="TonB C-terminal box" evidence="13">
    <location>
        <begin position="793"/>
        <end position="810"/>
    </location>
</feature>
<evidence type="ECO:0000259" key="16">
    <source>
        <dbReference type="Pfam" id="PF07715"/>
    </source>
</evidence>
<dbReference type="PROSITE" id="PS52016">
    <property type="entry name" value="TONB_DEPENDENT_REC_3"/>
    <property type="match status" value="1"/>
</dbReference>
<dbReference type="PANTHER" id="PTHR32552">
    <property type="entry name" value="FERRICHROME IRON RECEPTOR-RELATED"/>
    <property type="match status" value="1"/>
</dbReference>
<evidence type="ECO:0000256" key="4">
    <source>
        <dbReference type="ARBA" id="ARBA00022496"/>
    </source>
</evidence>
<protein>
    <submittedName>
        <fullName evidence="17">TonB-dependent receptor</fullName>
    </submittedName>
</protein>
<dbReference type="EMBL" id="JANIBL010000006">
    <property type="protein sequence ID" value="MCQ8116437.1"/>
    <property type="molecule type" value="Genomic_DNA"/>
</dbReference>
<keyword evidence="7" id="KW-0408">Iron</keyword>
<dbReference type="InterPro" id="IPR010917">
    <property type="entry name" value="TonB_rcpt_CS"/>
</dbReference>
<evidence type="ECO:0000256" key="1">
    <source>
        <dbReference type="ARBA" id="ARBA00004571"/>
    </source>
</evidence>
<name>A0ABT1TNY8_9GAMM</name>
<organism evidence="17 18">
    <name type="scientific">Methylomonas rosea</name>
    <dbReference type="NCBI Taxonomy" id="2952227"/>
    <lineage>
        <taxon>Bacteria</taxon>
        <taxon>Pseudomonadati</taxon>
        <taxon>Pseudomonadota</taxon>
        <taxon>Gammaproteobacteria</taxon>
        <taxon>Methylococcales</taxon>
        <taxon>Methylococcaceae</taxon>
        <taxon>Methylomonas</taxon>
    </lineage>
</organism>
<dbReference type="PROSITE" id="PS01156">
    <property type="entry name" value="TONB_DEPENDENT_REC_2"/>
    <property type="match status" value="1"/>
</dbReference>
<dbReference type="Proteomes" id="UP001524570">
    <property type="component" value="Unassembled WGS sequence"/>
</dbReference>
<gene>
    <name evidence="17" type="ORF">NP589_03305</name>
</gene>
<dbReference type="Pfam" id="PF00593">
    <property type="entry name" value="TonB_dep_Rec_b-barrel"/>
    <property type="match status" value="1"/>
</dbReference>
<evidence type="ECO:0000256" key="5">
    <source>
        <dbReference type="ARBA" id="ARBA00022692"/>
    </source>
</evidence>
<evidence type="ECO:0000256" key="13">
    <source>
        <dbReference type="PROSITE-ProRule" id="PRU10144"/>
    </source>
</evidence>
<dbReference type="InterPro" id="IPR037066">
    <property type="entry name" value="Plug_dom_sf"/>
</dbReference>
<dbReference type="PANTHER" id="PTHR32552:SF68">
    <property type="entry name" value="FERRICHROME OUTER MEMBRANE TRANSPORTER_PHAGE RECEPTOR"/>
    <property type="match status" value="1"/>
</dbReference>
<evidence type="ECO:0000256" key="2">
    <source>
        <dbReference type="ARBA" id="ARBA00022448"/>
    </source>
</evidence>
<evidence type="ECO:0000256" key="7">
    <source>
        <dbReference type="ARBA" id="ARBA00023004"/>
    </source>
</evidence>
<keyword evidence="10 12" id="KW-0472">Membrane</keyword>
<evidence type="ECO:0000256" key="10">
    <source>
        <dbReference type="ARBA" id="ARBA00023136"/>
    </source>
</evidence>
<proteinExistence type="inferred from homology"/>
<keyword evidence="8" id="KW-0406">Ion transport</keyword>
<keyword evidence="2 12" id="KW-0813">Transport</keyword>
<dbReference type="InterPro" id="IPR036942">
    <property type="entry name" value="Beta-barrel_TonB_sf"/>
</dbReference>